<dbReference type="PANTHER" id="PTHR10231">
    <property type="entry name" value="NUCLEOTIDE-SUGAR TRANSMEMBRANE TRANSPORTER"/>
    <property type="match status" value="1"/>
</dbReference>
<keyword evidence="4 6" id="KW-0472">Membrane</keyword>
<feature type="transmembrane region" description="Helical" evidence="6">
    <location>
        <begin position="258"/>
        <end position="275"/>
    </location>
</feature>
<dbReference type="GO" id="GO:0015165">
    <property type="term" value="F:pyrimidine nucleotide-sugar transmembrane transporter activity"/>
    <property type="evidence" value="ECO:0007669"/>
    <property type="project" value="InterPro"/>
</dbReference>
<reference evidence="7" key="1">
    <citation type="submission" date="2014-11" db="EMBL/GenBank/DDBJ databases">
        <authorList>
            <person name="Otto D Thomas"/>
            <person name="Naeem Raeece"/>
        </authorList>
    </citation>
    <scope>NUCLEOTIDE SEQUENCE</scope>
</reference>
<organism evidence="7">
    <name type="scientific">Chromera velia CCMP2878</name>
    <dbReference type="NCBI Taxonomy" id="1169474"/>
    <lineage>
        <taxon>Eukaryota</taxon>
        <taxon>Sar</taxon>
        <taxon>Alveolata</taxon>
        <taxon>Colpodellida</taxon>
        <taxon>Chromeraceae</taxon>
        <taxon>Chromera</taxon>
    </lineage>
</organism>
<evidence type="ECO:0000256" key="4">
    <source>
        <dbReference type="ARBA" id="ARBA00023136"/>
    </source>
</evidence>
<sequence>MDTAERTSQSDAASPLVHPLLQNGLARNSANEILQNGSRFRMVALRQDGPDSGAEETASMAGMVLDDAIAICKRRSSSITIPPVMTVIRQSTIFTDDVKERINRERPTIREFLASSYGLLFQLTLVLMVIAAYALSPNLVGWSMPQIEDLDHPGKTKQGQNYFAPAVLAFSAAVNFLICAILLVATGGCKELQLALSPSKHLAWIVPAFGYGVSDSFEVLSMSAGGVDATTYILLSQGKLVLTALVLLVFFGREQSQVGWCMILGISSSMIGYSLDSAAAAAGAGAAGEGGSEGAGGHPARGFKWAGILCIGVKVILSVTCGCIVDQKMKTLKAPFLRQMVFIRSFGYGAAALLVLWAQVGLVLSDAERASLDWSFGGLAVVFEGPDGPWTWKTVVLGVWYCMKDLAVFFLLKRLDVIVKNIADALSLFAAYFLAVAVFKSRQASAICLIWVAVVALQVLAFSLDKLNHPLPGPASLPPSVVSRSAKEAGTPKAGLAGPSSFRSGSGKKQGGAVSGLGSIQEQRDGEALPQTSDAEAGTLILGPSKR</sequence>
<evidence type="ECO:0000256" key="1">
    <source>
        <dbReference type="ARBA" id="ARBA00004141"/>
    </source>
</evidence>
<evidence type="ECO:0000256" key="6">
    <source>
        <dbReference type="SAM" id="Phobius"/>
    </source>
</evidence>
<proteinExistence type="predicted"/>
<feature type="transmembrane region" description="Helical" evidence="6">
    <location>
        <begin position="305"/>
        <end position="325"/>
    </location>
</feature>
<feature type="transmembrane region" description="Helical" evidence="6">
    <location>
        <begin position="418"/>
        <end position="438"/>
    </location>
</feature>
<comment type="subcellular location">
    <subcellularLocation>
        <location evidence="1">Membrane</location>
        <topology evidence="1">Multi-pass membrane protein</topology>
    </subcellularLocation>
</comment>
<evidence type="ECO:0000256" key="2">
    <source>
        <dbReference type="ARBA" id="ARBA00022692"/>
    </source>
</evidence>
<feature type="transmembrane region" description="Helical" evidence="6">
    <location>
        <begin position="162"/>
        <end position="189"/>
    </location>
</feature>
<keyword evidence="3 6" id="KW-1133">Transmembrane helix</keyword>
<dbReference type="Pfam" id="PF04142">
    <property type="entry name" value="Nuc_sug_transp"/>
    <property type="match status" value="1"/>
</dbReference>
<dbReference type="PhylomeDB" id="A0A0G4HV37"/>
<name>A0A0G4HV37_9ALVE</name>
<evidence type="ECO:0000313" key="7">
    <source>
        <dbReference type="EMBL" id="CEM48226.1"/>
    </source>
</evidence>
<feature type="transmembrane region" description="Helical" evidence="6">
    <location>
        <begin position="444"/>
        <end position="464"/>
    </location>
</feature>
<dbReference type="EMBL" id="CDMZ01003972">
    <property type="protein sequence ID" value="CEM48226.1"/>
    <property type="molecule type" value="Genomic_DNA"/>
</dbReference>
<evidence type="ECO:0000256" key="5">
    <source>
        <dbReference type="SAM" id="MobiDB-lite"/>
    </source>
</evidence>
<dbReference type="InterPro" id="IPR007271">
    <property type="entry name" value="Nuc_sug_transpt"/>
</dbReference>
<feature type="transmembrane region" description="Helical" evidence="6">
    <location>
        <begin position="112"/>
        <end position="135"/>
    </location>
</feature>
<feature type="transmembrane region" description="Helical" evidence="6">
    <location>
        <begin position="346"/>
        <end position="364"/>
    </location>
</feature>
<dbReference type="VEuPathDB" id="CryptoDB:Cvel_8726"/>
<evidence type="ECO:0000256" key="3">
    <source>
        <dbReference type="ARBA" id="ARBA00022989"/>
    </source>
</evidence>
<accession>A0A0G4HV37</accession>
<dbReference type="AlphaFoldDB" id="A0A0G4HV37"/>
<feature type="transmembrane region" description="Helical" evidence="6">
    <location>
        <begin position="201"/>
        <end position="220"/>
    </location>
</feature>
<feature type="transmembrane region" description="Helical" evidence="6">
    <location>
        <begin position="390"/>
        <end position="411"/>
    </location>
</feature>
<protein>
    <submittedName>
        <fullName evidence="7">Uncharacterized protein</fullName>
    </submittedName>
</protein>
<keyword evidence="2 6" id="KW-0812">Transmembrane</keyword>
<feature type="region of interest" description="Disordered" evidence="5">
    <location>
        <begin position="482"/>
        <end position="547"/>
    </location>
</feature>
<dbReference type="GO" id="GO:0000139">
    <property type="term" value="C:Golgi membrane"/>
    <property type="evidence" value="ECO:0007669"/>
    <property type="project" value="InterPro"/>
</dbReference>
<gene>
    <name evidence="7" type="ORF">Cvel_8726</name>
</gene>
<feature type="transmembrane region" description="Helical" evidence="6">
    <location>
        <begin position="232"/>
        <end position="251"/>
    </location>
</feature>